<gene>
    <name evidence="7" type="ORF">ILEXP_LOCUS22451</name>
</gene>
<evidence type="ECO:0000256" key="3">
    <source>
        <dbReference type="ARBA" id="ARBA00022692"/>
    </source>
</evidence>
<name>A0ABC8SA97_9AQUA</name>
<sequence>MAVRTKSYIDFFTKAQFLVNEPSSPSHCHHRFSEILLEPGQETIAAILESAILSKKSDLKALLFNYFEISAEASKICSHLLKSINQVQSNYKFIQQVLDTIDDSACGLVAITAMVLAAHTLSALLLGPAIFVLPVKPLKKKLLNFRFFRSGFLRKIGKQLDVAAKGTYILNRDFDTMSRLVSRLHDEIEHNKAMVQFCLERSEDKLSLQVLKELKKSDFGLRKQVEELEEHVYLCLMTINKTRALVIKEISTSCVEDLPQ</sequence>
<dbReference type="PANTHER" id="PTHR31113:SF2">
    <property type="entry name" value="OS04G0423200 PROTEIN"/>
    <property type="match status" value="1"/>
</dbReference>
<dbReference type="EMBL" id="CAUOFW020002502">
    <property type="protein sequence ID" value="CAK9154141.1"/>
    <property type="molecule type" value="Genomic_DNA"/>
</dbReference>
<comment type="subcellular location">
    <subcellularLocation>
        <location evidence="1">Membrane</location>
    </subcellularLocation>
</comment>
<accession>A0ABC8SA97</accession>
<organism evidence="7 8">
    <name type="scientific">Ilex paraguariensis</name>
    <name type="common">yerba mate</name>
    <dbReference type="NCBI Taxonomy" id="185542"/>
    <lineage>
        <taxon>Eukaryota</taxon>
        <taxon>Viridiplantae</taxon>
        <taxon>Streptophyta</taxon>
        <taxon>Embryophyta</taxon>
        <taxon>Tracheophyta</taxon>
        <taxon>Spermatophyta</taxon>
        <taxon>Magnoliopsida</taxon>
        <taxon>eudicotyledons</taxon>
        <taxon>Gunneridae</taxon>
        <taxon>Pentapetalae</taxon>
        <taxon>asterids</taxon>
        <taxon>campanulids</taxon>
        <taxon>Aquifoliales</taxon>
        <taxon>Aquifoliaceae</taxon>
        <taxon>Ilex</taxon>
    </lineage>
</organism>
<evidence type="ECO:0000256" key="1">
    <source>
        <dbReference type="ARBA" id="ARBA00004370"/>
    </source>
</evidence>
<protein>
    <submittedName>
        <fullName evidence="7">Uncharacterized protein</fullName>
    </submittedName>
</protein>
<evidence type="ECO:0000256" key="4">
    <source>
        <dbReference type="ARBA" id="ARBA00022989"/>
    </source>
</evidence>
<dbReference type="AlphaFoldDB" id="A0ABC8SA97"/>
<dbReference type="GO" id="GO:0016020">
    <property type="term" value="C:membrane"/>
    <property type="evidence" value="ECO:0007669"/>
    <property type="project" value="UniProtKB-SubCell"/>
</dbReference>
<evidence type="ECO:0000256" key="5">
    <source>
        <dbReference type="ARBA" id="ARBA00023136"/>
    </source>
</evidence>
<evidence type="ECO:0000256" key="2">
    <source>
        <dbReference type="ARBA" id="ARBA00009074"/>
    </source>
</evidence>
<evidence type="ECO:0000313" key="7">
    <source>
        <dbReference type="EMBL" id="CAK9154141.1"/>
    </source>
</evidence>
<keyword evidence="8" id="KW-1185">Reference proteome</keyword>
<proteinExistence type="inferred from homology"/>
<comment type="similarity">
    <text evidence="2">Belongs to the UPF0496 family.</text>
</comment>
<evidence type="ECO:0000256" key="6">
    <source>
        <dbReference type="SAM" id="Phobius"/>
    </source>
</evidence>
<dbReference type="Proteomes" id="UP001642360">
    <property type="component" value="Unassembled WGS sequence"/>
</dbReference>
<feature type="transmembrane region" description="Helical" evidence="6">
    <location>
        <begin position="108"/>
        <end position="133"/>
    </location>
</feature>
<dbReference type="Pfam" id="PF05055">
    <property type="entry name" value="DUF677"/>
    <property type="match status" value="1"/>
</dbReference>
<reference evidence="7 8" key="1">
    <citation type="submission" date="2024-02" db="EMBL/GenBank/DDBJ databases">
        <authorList>
            <person name="Vignale AGUSTIN F."/>
            <person name="Sosa J E."/>
            <person name="Modenutti C."/>
        </authorList>
    </citation>
    <scope>NUCLEOTIDE SEQUENCE [LARGE SCALE GENOMIC DNA]</scope>
</reference>
<dbReference type="InterPro" id="IPR007749">
    <property type="entry name" value="DUF677"/>
</dbReference>
<keyword evidence="3 6" id="KW-0812">Transmembrane</keyword>
<evidence type="ECO:0000313" key="8">
    <source>
        <dbReference type="Proteomes" id="UP001642360"/>
    </source>
</evidence>
<comment type="caution">
    <text evidence="7">The sequence shown here is derived from an EMBL/GenBank/DDBJ whole genome shotgun (WGS) entry which is preliminary data.</text>
</comment>
<keyword evidence="4 6" id="KW-1133">Transmembrane helix</keyword>
<keyword evidence="5 6" id="KW-0472">Membrane</keyword>
<dbReference type="PANTHER" id="PTHR31113">
    <property type="entry name" value="UPF0496 PROTEIN 3-RELATED"/>
    <property type="match status" value="1"/>
</dbReference>